<accession>A0A840DXR6</accession>
<organism evidence="1 2">
    <name type="scientific">Bartonella fuyuanensis</name>
    <dbReference type="NCBI Taxonomy" id="1460968"/>
    <lineage>
        <taxon>Bacteria</taxon>
        <taxon>Pseudomonadati</taxon>
        <taxon>Pseudomonadota</taxon>
        <taxon>Alphaproteobacteria</taxon>
        <taxon>Hyphomicrobiales</taxon>
        <taxon>Bartonellaceae</taxon>
        <taxon>Bartonella</taxon>
    </lineage>
</organism>
<reference evidence="1 2" key="1">
    <citation type="submission" date="2020-08" db="EMBL/GenBank/DDBJ databases">
        <title>Genomic Encyclopedia of Type Strains, Phase IV (KMG-IV): sequencing the most valuable type-strain genomes for metagenomic binning, comparative biology and taxonomic classification.</title>
        <authorList>
            <person name="Goeker M."/>
        </authorList>
    </citation>
    <scope>NUCLEOTIDE SEQUENCE [LARGE SCALE GENOMIC DNA]</scope>
    <source>
        <strain evidence="1 2">DSM 100694</strain>
    </source>
</reference>
<sequence length="86" mass="9965">MCEWFWLISFYQKEMLAAEQEGRIGRVSCDHLMQIRAFWDIGGTGAKADATAIWIAQFIGKEIRVLDYYEAQGQPLSDIFRKAAFR</sequence>
<proteinExistence type="predicted"/>
<comment type="caution">
    <text evidence="1">The sequence shown here is derived from an EMBL/GenBank/DDBJ whole genome shotgun (WGS) entry which is preliminary data.</text>
</comment>
<dbReference type="Proteomes" id="UP000585970">
    <property type="component" value="Unassembled WGS sequence"/>
</dbReference>
<keyword evidence="2" id="KW-1185">Reference proteome</keyword>
<evidence type="ECO:0000313" key="2">
    <source>
        <dbReference type="Proteomes" id="UP000585970"/>
    </source>
</evidence>
<evidence type="ECO:0000313" key="1">
    <source>
        <dbReference type="EMBL" id="MBB4076315.1"/>
    </source>
</evidence>
<name>A0A840DXR6_9HYPH</name>
<gene>
    <name evidence="1" type="ORF">GGR08_000608</name>
</gene>
<protein>
    <submittedName>
        <fullName evidence="1">Uncharacterized protein</fullName>
    </submittedName>
</protein>
<dbReference type="EMBL" id="JACIFE010000003">
    <property type="protein sequence ID" value="MBB4076315.1"/>
    <property type="molecule type" value="Genomic_DNA"/>
</dbReference>
<dbReference type="AlphaFoldDB" id="A0A840DXR6"/>